<evidence type="ECO:0000313" key="3">
    <source>
        <dbReference type="Proteomes" id="UP000748025"/>
    </source>
</evidence>
<feature type="region of interest" description="Disordered" evidence="1">
    <location>
        <begin position="1"/>
        <end position="20"/>
    </location>
</feature>
<feature type="compositionally biased region" description="Basic residues" evidence="1">
    <location>
        <begin position="246"/>
        <end position="257"/>
    </location>
</feature>
<feature type="compositionally biased region" description="Low complexity" evidence="1">
    <location>
        <begin position="185"/>
        <end position="201"/>
    </location>
</feature>
<feature type="compositionally biased region" description="Low complexity" evidence="1">
    <location>
        <begin position="317"/>
        <end position="334"/>
    </location>
</feature>
<feature type="region of interest" description="Disordered" evidence="1">
    <location>
        <begin position="317"/>
        <end position="349"/>
    </location>
</feature>
<protein>
    <submittedName>
        <fullName evidence="2">Uncharacterized protein</fullName>
    </submittedName>
</protein>
<sequence>CLDRRRPSRPFLDPPSRHRHLHHCPRRPRLGIGAVRHRRQQGLLRRLHRRPALSLRRHRLLQGQRVAAAGRAKRRRAPARPCPRERAARRRRPGRDQHARLPLLLPLHQRRLALGPDRHGLRGKVRGLLARLPHPGRPVPPRAPGALVAEAELHAQAADRVRPVQVPPHGRLRPPPGPRRRPPRRLLVGPGQAVARARPPAARLDDLRRCLGRRGPPRPHGLQGLPLPARLLPLLQPDDGQPDHPGRHHAAPRRPQRRAPEPESHLHRAHDPPRRPRPVPGPAPPRHPLHPHPAHDLWLPPRRPLHGRLRRHAALHLQAQPLRPLRQRQGLRPGPHQRLGPEPALRPHRHGRDLRQRHLPRVRLLQGPREHEVARHERQPVHERPLLRHRPGLHPPLRRPLPRLELQRHCLHCRPRRTRLLVLFPPSRLRRGQVEHVEEVRFYRQEAPRGGTGEGGGGCM</sequence>
<comment type="caution">
    <text evidence="2">The sequence shown here is derived from an EMBL/GenBank/DDBJ whole genome shotgun (WGS) entry which is preliminary data.</text>
</comment>
<keyword evidence="3" id="KW-1185">Reference proteome</keyword>
<reference evidence="2" key="1">
    <citation type="journal article" date="2020" name="bioRxiv">
        <title>Whole genome comparisons of ergot fungi reveals the divergence and evolution of species within the genus Claviceps are the result of varying mechanisms driving genome evolution and host range expansion.</title>
        <authorList>
            <person name="Wyka S.A."/>
            <person name="Mondo S.J."/>
            <person name="Liu M."/>
            <person name="Dettman J."/>
            <person name="Nalam V."/>
            <person name="Broders K.D."/>
        </authorList>
    </citation>
    <scope>NUCLEOTIDE SEQUENCE</scope>
    <source>
        <strain evidence="2">CCC 602</strain>
    </source>
</reference>
<dbReference type="AlphaFoldDB" id="A0A9P7NAV3"/>
<dbReference type="Proteomes" id="UP000748025">
    <property type="component" value="Unassembled WGS sequence"/>
</dbReference>
<gene>
    <name evidence="2" type="ORF">E4U43_008462</name>
</gene>
<feature type="non-terminal residue" evidence="2">
    <location>
        <position position="460"/>
    </location>
</feature>
<feature type="region of interest" description="Disordered" evidence="1">
    <location>
        <begin position="232"/>
        <end position="303"/>
    </location>
</feature>
<feature type="non-terminal residue" evidence="2">
    <location>
        <position position="1"/>
    </location>
</feature>
<evidence type="ECO:0000256" key="1">
    <source>
        <dbReference type="SAM" id="MobiDB-lite"/>
    </source>
</evidence>
<dbReference type="EMBL" id="SRPW01000918">
    <property type="protein sequence ID" value="KAG6011229.1"/>
    <property type="molecule type" value="Genomic_DNA"/>
</dbReference>
<organism evidence="2 3">
    <name type="scientific">Claviceps pusilla</name>
    <dbReference type="NCBI Taxonomy" id="123648"/>
    <lineage>
        <taxon>Eukaryota</taxon>
        <taxon>Fungi</taxon>
        <taxon>Dikarya</taxon>
        <taxon>Ascomycota</taxon>
        <taxon>Pezizomycotina</taxon>
        <taxon>Sordariomycetes</taxon>
        <taxon>Hypocreomycetidae</taxon>
        <taxon>Hypocreales</taxon>
        <taxon>Clavicipitaceae</taxon>
        <taxon>Claviceps</taxon>
    </lineage>
</organism>
<feature type="compositionally biased region" description="Basic and acidic residues" evidence="1">
    <location>
        <begin position="258"/>
        <end position="274"/>
    </location>
</feature>
<feature type="region of interest" description="Disordered" evidence="1">
    <location>
        <begin position="64"/>
        <end position="98"/>
    </location>
</feature>
<evidence type="ECO:0000313" key="2">
    <source>
        <dbReference type="EMBL" id="KAG6011229.1"/>
    </source>
</evidence>
<name>A0A9P7NAV3_9HYPO</name>
<proteinExistence type="predicted"/>
<feature type="region of interest" description="Disordered" evidence="1">
    <location>
        <begin position="158"/>
        <end position="201"/>
    </location>
</feature>
<accession>A0A9P7NAV3</accession>